<evidence type="ECO:0000256" key="6">
    <source>
        <dbReference type="ARBA" id="ARBA00022670"/>
    </source>
</evidence>
<keyword evidence="16" id="KW-1185">Reference proteome</keyword>
<dbReference type="InterPro" id="IPR001930">
    <property type="entry name" value="Peptidase_M1"/>
</dbReference>
<keyword evidence="8" id="KW-0378">Hydrolase</keyword>
<keyword evidence="9" id="KW-0862">Zinc</keyword>
<sequence length="514" mass="57151">MISLREDPLMARHPRFIRSRAIPGRMLPLAVAAVSVVALAPAASADGQGHHGRFTPGASGVGDPYFPLEGNGGYDVRHYSLNLSYDPDHDQLDGTVTVTARATQDLSRFDLDLSGMDVDKIWVDRHRARYERRGQELVITPRQGLRKGRTFTAVIRYGGVPQTIVGSPIVFGSPYGFLHTPDGAFVGGEPNGASTWFPVNDHPSDKATYDYTITVPEGLTAVANGRPAGHRSAVAGFSRRASKTRAEVFRWREDSPMASYLTTIDIGRWDVRQGRTPRGVPNYTAVDPELLAAQPDAVSFFYDTTSEVTDLWSKTFGEYAFGSTGAIADDARFNGQPLGFSLETQSKPVYSAVRSTGTIAHELAHQWYGDAVSPARWKDVWLNESFATWAAWYYNEVHGRQTVHDAARATYAARPFPDREGRPYWSVLTADPQRDTMFNDRVYSGGGMMLQFLREKIGDDRFFTLLRTWYAQHKYGNARTEQFTALAQRVAGQDLSGFFKDWLYSPVKPGIPQD</sequence>
<dbReference type="EMBL" id="FZNP01000020">
    <property type="protein sequence ID" value="SNS53830.1"/>
    <property type="molecule type" value="Genomic_DNA"/>
</dbReference>
<evidence type="ECO:0000313" key="16">
    <source>
        <dbReference type="Proteomes" id="UP000198420"/>
    </source>
</evidence>
<gene>
    <name evidence="15" type="ORF">SAMN06265355_12018</name>
</gene>
<name>A0A239F9W6_9ACTN</name>
<evidence type="ECO:0000256" key="7">
    <source>
        <dbReference type="ARBA" id="ARBA00022723"/>
    </source>
</evidence>
<dbReference type="GO" id="GO:0006508">
    <property type="term" value="P:proteolysis"/>
    <property type="evidence" value="ECO:0007669"/>
    <property type="project" value="UniProtKB-KW"/>
</dbReference>
<dbReference type="Pfam" id="PF01433">
    <property type="entry name" value="Peptidase_M1"/>
    <property type="match status" value="1"/>
</dbReference>
<evidence type="ECO:0000256" key="4">
    <source>
        <dbReference type="ARBA" id="ARBA00012564"/>
    </source>
</evidence>
<dbReference type="InterPro" id="IPR014782">
    <property type="entry name" value="Peptidase_M1_dom"/>
</dbReference>
<dbReference type="GO" id="GO:0008270">
    <property type="term" value="F:zinc ion binding"/>
    <property type="evidence" value="ECO:0007669"/>
    <property type="project" value="InterPro"/>
</dbReference>
<comment type="similarity">
    <text evidence="3">Belongs to the peptidase M1 family.</text>
</comment>
<evidence type="ECO:0000256" key="5">
    <source>
        <dbReference type="ARBA" id="ARBA00015611"/>
    </source>
</evidence>
<proteinExistence type="inferred from homology"/>
<dbReference type="InterPro" id="IPR050344">
    <property type="entry name" value="Peptidase_M1_aminopeptidases"/>
</dbReference>
<feature type="domain" description="Aminopeptidase N-like N-terminal" evidence="14">
    <location>
        <begin position="78"/>
        <end position="261"/>
    </location>
</feature>
<evidence type="ECO:0000259" key="14">
    <source>
        <dbReference type="Pfam" id="PF17900"/>
    </source>
</evidence>
<evidence type="ECO:0000256" key="12">
    <source>
        <dbReference type="ARBA" id="ARBA00031533"/>
    </source>
</evidence>
<keyword evidence="10" id="KW-0482">Metalloprotease</keyword>
<evidence type="ECO:0000256" key="9">
    <source>
        <dbReference type="ARBA" id="ARBA00022833"/>
    </source>
</evidence>
<dbReference type="InterPro" id="IPR042097">
    <property type="entry name" value="Aminopeptidase_N-like_N_sf"/>
</dbReference>
<keyword evidence="7" id="KW-0479">Metal-binding</keyword>
<dbReference type="Pfam" id="PF17900">
    <property type="entry name" value="Peptidase_M1_N"/>
    <property type="match status" value="1"/>
</dbReference>
<dbReference type="InterPro" id="IPR027268">
    <property type="entry name" value="Peptidase_M4/M1_CTD_sf"/>
</dbReference>
<accession>A0A239F9W6</accession>
<dbReference type="Gene3D" id="2.60.40.1730">
    <property type="entry name" value="tricorn interacting facor f3 domain"/>
    <property type="match status" value="1"/>
</dbReference>
<evidence type="ECO:0000313" key="15">
    <source>
        <dbReference type="EMBL" id="SNS53830.1"/>
    </source>
</evidence>
<dbReference type="CDD" id="cd09603">
    <property type="entry name" value="M1_APN_like"/>
    <property type="match status" value="1"/>
</dbReference>
<dbReference type="AlphaFoldDB" id="A0A239F9W6"/>
<dbReference type="EC" id="3.4.11.2" evidence="4"/>
<reference evidence="16" key="1">
    <citation type="submission" date="2017-06" db="EMBL/GenBank/DDBJ databases">
        <authorList>
            <person name="Varghese N."/>
            <person name="Submissions S."/>
        </authorList>
    </citation>
    <scope>NUCLEOTIDE SEQUENCE [LARGE SCALE GENOMIC DNA]</scope>
    <source>
        <strain evidence="16">DSM 44485</strain>
    </source>
</reference>
<dbReference type="PANTHER" id="PTHR11533:SF297">
    <property type="entry name" value="AMINOPEPTIDASE N"/>
    <property type="match status" value="1"/>
</dbReference>
<evidence type="ECO:0000256" key="2">
    <source>
        <dbReference type="ARBA" id="ARBA00001947"/>
    </source>
</evidence>
<dbReference type="PRINTS" id="PR00756">
    <property type="entry name" value="ALADIPTASE"/>
</dbReference>
<evidence type="ECO:0000256" key="1">
    <source>
        <dbReference type="ARBA" id="ARBA00000098"/>
    </source>
</evidence>
<comment type="cofactor">
    <cofactor evidence="2">
        <name>Zn(2+)</name>
        <dbReference type="ChEBI" id="CHEBI:29105"/>
    </cofactor>
</comment>
<comment type="catalytic activity">
    <reaction evidence="1">
        <text>Release of an N-terminal amino acid, Xaa-|-Yaa- from a peptide, amide or arylamide. Xaa is preferably Ala, but may be most amino acids including Pro (slow action). When a terminal hydrophobic residue is followed by a prolyl residue, the two may be released as an intact Xaa-Pro dipeptide.</text>
        <dbReference type="EC" id="3.4.11.2"/>
    </reaction>
</comment>
<dbReference type="SUPFAM" id="SSF63737">
    <property type="entry name" value="Leukotriene A4 hydrolase N-terminal domain"/>
    <property type="match status" value="1"/>
</dbReference>
<protein>
    <recommendedName>
        <fullName evidence="5">Aminopeptidase N</fullName>
        <ecNumber evidence="4">3.4.11.2</ecNumber>
    </recommendedName>
    <alternativeName>
        <fullName evidence="11">Alanine aminopeptidase</fullName>
    </alternativeName>
    <alternativeName>
        <fullName evidence="12">Lysyl aminopeptidase</fullName>
    </alternativeName>
</protein>
<dbReference type="PANTHER" id="PTHR11533">
    <property type="entry name" value="PROTEASE M1 ZINC METALLOPROTEASE"/>
    <property type="match status" value="1"/>
</dbReference>
<dbReference type="Proteomes" id="UP000198420">
    <property type="component" value="Unassembled WGS sequence"/>
</dbReference>
<evidence type="ECO:0000256" key="10">
    <source>
        <dbReference type="ARBA" id="ARBA00023049"/>
    </source>
</evidence>
<dbReference type="GO" id="GO:0008237">
    <property type="term" value="F:metallopeptidase activity"/>
    <property type="evidence" value="ECO:0007669"/>
    <property type="project" value="UniProtKB-KW"/>
</dbReference>
<feature type="domain" description="Peptidase M1 membrane alanine aminopeptidase" evidence="13">
    <location>
        <begin position="354"/>
        <end position="502"/>
    </location>
</feature>
<evidence type="ECO:0000256" key="8">
    <source>
        <dbReference type="ARBA" id="ARBA00022801"/>
    </source>
</evidence>
<organism evidence="15 16">
    <name type="scientific">Actinomadura mexicana</name>
    <dbReference type="NCBI Taxonomy" id="134959"/>
    <lineage>
        <taxon>Bacteria</taxon>
        <taxon>Bacillati</taxon>
        <taxon>Actinomycetota</taxon>
        <taxon>Actinomycetes</taxon>
        <taxon>Streptosporangiales</taxon>
        <taxon>Thermomonosporaceae</taxon>
        <taxon>Actinomadura</taxon>
    </lineage>
</organism>
<dbReference type="SUPFAM" id="SSF55486">
    <property type="entry name" value="Metalloproteases ('zincins'), catalytic domain"/>
    <property type="match status" value="1"/>
</dbReference>
<dbReference type="Gene3D" id="1.10.390.10">
    <property type="entry name" value="Neutral Protease Domain 2"/>
    <property type="match status" value="1"/>
</dbReference>
<evidence type="ECO:0000256" key="11">
    <source>
        <dbReference type="ARBA" id="ARBA00029811"/>
    </source>
</evidence>
<keyword evidence="6" id="KW-0645">Protease</keyword>
<evidence type="ECO:0000256" key="3">
    <source>
        <dbReference type="ARBA" id="ARBA00010136"/>
    </source>
</evidence>
<evidence type="ECO:0000259" key="13">
    <source>
        <dbReference type="Pfam" id="PF01433"/>
    </source>
</evidence>
<dbReference type="GO" id="GO:0016285">
    <property type="term" value="F:alanyl aminopeptidase activity"/>
    <property type="evidence" value="ECO:0007669"/>
    <property type="project" value="UniProtKB-EC"/>
</dbReference>
<dbReference type="InterPro" id="IPR045357">
    <property type="entry name" value="Aminopeptidase_N-like_N"/>
</dbReference>